<keyword evidence="2" id="KW-1185">Reference proteome</keyword>
<dbReference type="RefSeq" id="WP_377068518.1">
    <property type="nucleotide sequence ID" value="NZ_JBHMEC010000011.1"/>
</dbReference>
<sequence length="356" mass="37579">MTDFPVPLQVRSQGGWTESDRFSDVFLSDFDDPDAVFGGAIVEELVASGGVTSDLVLVPRLSSDSFYDSPVQGVTLILTVVKSAYIVAERLQLVSGVGASADHVGLSWGELPPGVFRKDLILGGPENMLGLPAGTPARDVLNGLQLIISAANISPKSPKYASVFNARLILHLGVGEQPSLLPPNATPQERAIEAATGRAPAVAVRSVWDPDTCPANVLPWLAWALSVDQWDPDWPEGQKRDVIRTAIAIQRQKGTAGAVRDALGALAIDARVVEWHRAQVPGAPYTYRLVIETGPDAPVTSLAAIERALATVDRVKSLRSHLDTVQVVACSTGGPRVGAAAVTGHEIVVAYGGQIV</sequence>
<dbReference type="EMBL" id="JBHMEC010000011">
    <property type="protein sequence ID" value="MFB9149520.1"/>
    <property type="molecule type" value="Genomic_DNA"/>
</dbReference>
<protein>
    <submittedName>
        <fullName evidence="1">Phage tail protein I</fullName>
    </submittedName>
</protein>
<organism evidence="1 2">
    <name type="scientific">Roseovarius ramblicola</name>
    <dbReference type="NCBI Taxonomy" id="2022336"/>
    <lineage>
        <taxon>Bacteria</taxon>
        <taxon>Pseudomonadati</taxon>
        <taxon>Pseudomonadota</taxon>
        <taxon>Alphaproteobacteria</taxon>
        <taxon>Rhodobacterales</taxon>
        <taxon>Roseobacteraceae</taxon>
        <taxon>Roseovarius</taxon>
    </lineage>
</organism>
<comment type="caution">
    <text evidence="1">The sequence shown here is derived from an EMBL/GenBank/DDBJ whole genome shotgun (WGS) entry which is preliminary data.</text>
</comment>
<dbReference type="NCBIfam" id="TIGR01634">
    <property type="entry name" value="tail_P2_I"/>
    <property type="match status" value="1"/>
</dbReference>
<accession>A0ABV5HYL8</accession>
<reference evidence="1 2" key="1">
    <citation type="submission" date="2024-09" db="EMBL/GenBank/DDBJ databases">
        <authorList>
            <person name="Sun Q."/>
            <person name="Mori K."/>
        </authorList>
    </citation>
    <scope>NUCLEOTIDE SEQUENCE [LARGE SCALE GENOMIC DNA]</scope>
    <source>
        <strain evidence="1 2">CECT 9424</strain>
    </source>
</reference>
<gene>
    <name evidence="1" type="ORF">ACFFU4_07120</name>
</gene>
<dbReference type="Pfam" id="PF09684">
    <property type="entry name" value="Tail_P2_I"/>
    <property type="match status" value="1"/>
</dbReference>
<evidence type="ECO:0000313" key="1">
    <source>
        <dbReference type="EMBL" id="MFB9149520.1"/>
    </source>
</evidence>
<dbReference type="Proteomes" id="UP001589670">
    <property type="component" value="Unassembled WGS sequence"/>
</dbReference>
<evidence type="ECO:0000313" key="2">
    <source>
        <dbReference type="Proteomes" id="UP001589670"/>
    </source>
</evidence>
<name>A0ABV5HYL8_9RHOB</name>
<proteinExistence type="predicted"/>
<dbReference type="InterPro" id="IPR006521">
    <property type="entry name" value="Tail_protein_I"/>
</dbReference>